<dbReference type="SUPFAM" id="SSF81383">
    <property type="entry name" value="F-box domain"/>
    <property type="match status" value="1"/>
</dbReference>
<dbReference type="InterPro" id="IPR032675">
    <property type="entry name" value="LRR_dom_sf"/>
</dbReference>
<name>A0ABR3JYC8_9AGAR</name>
<proteinExistence type="predicted"/>
<dbReference type="EMBL" id="JASNQZ010000001">
    <property type="protein sequence ID" value="KAL0960420.1"/>
    <property type="molecule type" value="Genomic_DNA"/>
</dbReference>
<keyword evidence="2" id="KW-1185">Reference proteome</keyword>
<dbReference type="Proteomes" id="UP001556367">
    <property type="component" value="Unassembled WGS sequence"/>
</dbReference>
<evidence type="ECO:0000313" key="1">
    <source>
        <dbReference type="EMBL" id="KAL0960420.1"/>
    </source>
</evidence>
<sequence length="423" mass="47618">MKYFVPQELVDQILDYLHDSPNALKACSFVSRSWLRTCRIHLHRQLCLESPSQPEDLPKFQRSCQLLASSPHLAPFIREFTLRGDQAGLVAIDDSILSIFKMLHSLRVVGLERLNWVDHQSAFELLPQLVKSDSVVSIKLSYCRFSSYSDFLPLVGNSNSLRALSVSHCTMPDAATRDSLYEQDVPEVRKSLRCLRLEGSEQQFICDFLLHPLSPVSVESLSELHLSTPIDQNFAVAGKILHTAGPALDSFNFDFTGELPTIPPHFGLTLSSGSIAHEYTTMDLTQSTNLRKLYLRGGSGRSAMFAGNTAVWSQALLTTAPSDSSLQEVTVCMRMDFVPLRGTHTNRWVDIEALLLQPRFQYLRRLHIHIITGINIEEYPVVKFVSGEMEQMMSTLYEKGVLCVEMESDHGHKEPPPVVIDWA</sequence>
<dbReference type="SUPFAM" id="SSF52047">
    <property type="entry name" value="RNI-like"/>
    <property type="match status" value="1"/>
</dbReference>
<evidence type="ECO:0000313" key="2">
    <source>
        <dbReference type="Proteomes" id="UP001556367"/>
    </source>
</evidence>
<evidence type="ECO:0008006" key="3">
    <source>
        <dbReference type="Google" id="ProtNLM"/>
    </source>
</evidence>
<reference evidence="2" key="1">
    <citation type="submission" date="2024-06" db="EMBL/GenBank/DDBJ databases">
        <title>Multi-omics analyses provide insights into the biosynthesis of the anticancer antibiotic pleurotin in Hohenbuehelia grisea.</title>
        <authorList>
            <person name="Weaver J.A."/>
            <person name="Alberti F."/>
        </authorList>
    </citation>
    <scope>NUCLEOTIDE SEQUENCE [LARGE SCALE GENOMIC DNA]</scope>
    <source>
        <strain evidence="2">T-177</strain>
    </source>
</reference>
<protein>
    <recommendedName>
        <fullName evidence="3">F-box domain-containing protein</fullName>
    </recommendedName>
</protein>
<accession>A0ABR3JYC8</accession>
<gene>
    <name evidence="1" type="ORF">HGRIS_005463</name>
</gene>
<dbReference type="InterPro" id="IPR036047">
    <property type="entry name" value="F-box-like_dom_sf"/>
</dbReference>
<organism evidence="1 2">
    <name type="scientific">Hohenbuehelia grisea</name>
    <dbReference type="NCBI Taxonomy" id="104357"/>
    <lineage>
        <taxon>Eukaryota</taxon>
        <taxon>Fungi</taxon>
        <taxon>Dikarya</taxon>
        <taxon>Basidiomycota</taxon>
        <taxon>Agaricomycotina</taxon>
        <taxon>Agaricomycetes</taxon>
        <taxon>Agaricomycetidae</taxon>
        <taxon>Agaricales</taxon>
        <taxon>Pleurotineae</taxon>
        <taxon>Pleurotaceae</taxon>
        <taxon>Hohenbuehelia</taxon>
    </lineage>
</organism>
<dbReference type="Gene3D" id="3.80.10.10">
    <property type="entry name" value="Ribonuclease Inhibitor"/>
    <property type="match status" value="1"/>
</dbReference>
<comment type="caution">
    <text evidence="1">The sequence shown here is derived from an EMBL/GenBank/DDBJ whole genome shotgun (WGS) entry which is preliminary data.</text>
</comment>